<dbReference type="Proteomes" id="UP000190121">
    <property type="component" value="Unassembled WGS sequence"/>
</dbReference>
<feature type="transmembrane region" description="Helical" evidence="2">
    <location>
        <begin position="73"/>
        <end position="89"/>
    </location>
</feature>
<keyword evidence="2" id="KW-0472">Membrane</keyword>
<feature type="transmembrane region" description="Helical" evidence="2">
    <location>
        <begin position="130"/>
        <end position="151"/>
    </location>
</feature>
<reference evidence="4" key="1">
    <citation type="submission" date="2017-02" db="EMBL/GenBank/DDBJ databases">
        <authorList>
            <person name="Varghese N."/>
            <person name="Submissions S."/>
        </authorList>
    </citation>
    <scope>NUCLEOTIDE SEQUENCE [LARGE SCALE GENOMIC DNA]</scope>
    <source>
        <strain evidence="4">ATCC 51356</strain>
    </source>
</reference>
<accession>A0A1T4M1K6</accession>
<dbReference type="InterPro" id="IPR005240">
    <property type="entry name" value="DUF389"/>
</dbReference>
<gene>
    <name evidence="3" type="ORF">SAMN02745171_00596</name>
</gene>
<feature type="transmembrane region" description="Helical" evidence="2">
    <location>
        <begin position="193"/>
        <end position="212"/>
    </location>
</feature>
<feature type="transmembrane region" description="Helical" evidence="2">
    <location>
        <begin position="218"/>
        <end position="241"/>
    </location>
</feature>
<evidence type="ECO:0000313" key="3">
    <source>
        <dbReference type="EMBL" id="SJZ60879.1"/>
    </source>
</evidence>
<keyword evidence="2" id="KW-0812">Transmembrane</keyword>
<evidence type="ECO:0000256" key="2">
    <source>
        <dbReference type="SAM" id="Phobius"/>
    </source>
</evidence>
<keyword evidence="4" id="KW-1185">Reference proteome</keyword>
<evidence type="ECO:0000256" key="1">
    <source>
        <dbReference type="SAM" id="MobiDB-lite"/>
    </source>
</evidence>
<feature type="transmembrane region" description="Helical" evidence="2">
    <location>
        <begin position="95"/>
        <end position="118"/>
    </location>
</feature>
<dbReference type="PANTHER" id="PTHR20992:SF9">
    <property type="entry name" value="AT15442P-RELATED"/>
    <property type="match status" value="1"/>
</dbReference>
<feature type="transmembrane region" description="Helical" evidence="2">
    <location>
        <begin position="262"/>
        <end position="283"/>
    </location>
</feature>
<dbReference type="RefSeq" id="WP_078736559.1">
    <property type="nucleotide sequence ID" value="NZ_FUXE01000005.1"/>
</dbReference>
<organism evidence="3 4">
    <name type="scientific">Porphyromonas circumdentaria</name>
    <dbReference type="NCBI Taxonomy" id="29524"/>
    <lineage>
        <taxon>Bacteria</taxon>
        <taxon>Pseudomonadati</taxon>
        <taxon>Bacteroidota</taxon>
        <taxon>Bacteroidia</taxon>
        <taxon>Bacteroidales</taxon>
        <taxon>Porphyromonadaceae</taxon>
        <taxon>Porphyromonas</taxon>
    </lineage>
</organism>
<feature type="region of interest" description="Disordered" evidence="1">
    <location>
        <begin position="1"/>
        <end position="27"/>
    </location>
</feature>
<feature type="transmembrane region" description="Helical" evidence="2">
    <location>
        <begin position="163"/>
        <end position="181"/>
    </location>
</feature>
<dbReference type="AlphaFoldDB" id="A0A1T4M1K6"/>
<proteinExistence type="predicted"/>
<dbReference type="STRING" id="29524.SAMN02745171_00596"/>
<sequence length="480" mass="53746">MEQEQKKDIDQLFQDEPNGTTPTGETVDIDTRTRWEKVLEEVKRILDITSDKNDPHITIDQVRQDVDFRGTKLWILICAIFVASLGLNMNSTAVIIGAMLISPLMGPIIGFGTALGIYDFDLLKRSLRNLALTTLFSIITATVYFIITPFTENGSELLGRTTPNIYDVLIALFGGAAGMIASSTKSKGQVLPGVAIATALMPPLCTAGYGLATAQWSFFFGAFYLYLINSVFIALATYLVVRYLKFPEKVFVNALRKQKVRRIMLIVALSTLLPSVYLSVGLVQDSIRKQNARRFVEREMNFADAQVVKYDIEKERGLWCVDVVMVGRALERELIDSLNKKLPDYVPGALLNVHQGFEEKTDLGQLKTDLLKDLYENSDAIIQRQRLEIDSLRGLLERYGRYGAMEKSLAKEMKALFPEVANVYIASPLDLAQGGDSVLRVVLQPVEKTTISDTSKQRLESWLKTRSDSKYVTIVIDNCK</sequence>
<keyword evidence="2" id="KW-1133">Transmembrane helix</keyword>
<protein>
    <submittedName>
        <fullName evidence="3">Uncharacterized hydrophobic domain-containing protein</fullName>
    </submittedName>
</protein>
<evidence type="ECO:0000313" key="4">
    <source>
        <dbReference type="Proteomes" id="UP000190121"/>
    </source>
</evidence>
<name>A0A1T4M1K6_9PORP</name>
<dbReference type="PANTHER" id="PTHR20992">
    <property type="entry name" value="AT15442P-RELATED"/>
    <property type="match status" value="1"/>
</dbReference>
<dbReference type="EMBL" id="FUXE01000005">
    <property type="protein sequence ID" value="SJZ60879.1"/>
    <property type="molecule type" value="Genomic_DNA"/>
</dbReference>
<dbReference type="Pfam" id="PF04087">
    <property type="entry name" value="DUF389"/>
    <property type="match status" value="1"/>
</dbReference>
<feature type="compositionally biased region" description="Basic and acidic residues" evidence="1">
    <location>
        <begin position="1"/>
        <end position="10"/>
    </location>
</feature>